<dbReference type="SUPFAM" id="SSF48264">
    <property type="entry name" value="Cytochrome P450"/>
    <property type="match status" value="1"/>
</dbReference>
<keyword evidence="10" id="KW-1185">Reference proteome</keyword>
<dbReference type="Gene3D" id="1.10.630.10">
    <property type="entry name" value="Cytochrome P450"/>
    <property type="match status" value="1"/>
</dbReference>
<dbReference type="GO" id="GO:0020037">
    <property type="term" value="F:heme binding"/>
    <property type="evidence" value="ECO:0007669"/>
    <property type="project" value="InterPro"/>
</dbReference>
<gene>
    <name evidence="9" type="ORF">Q7X28_10820</name>
</gene>
<sequence length="413" mass="45084">MRPSVTPPRVPRHGDAYYRAPHTVFDELTAAGPVHPVDFPAVHAWLVTGYDAAVAALTDERLGKDHSRGNANWRARASVMAEPQHSRLQAHLLHQDPPRHTVMRALVTGAFTARRSEQQRPSIARHVRALIDGLPASGTVDLVARFAAKLPLLALADAIGLPPHHVDRFDPAWGGVVAPVGPDDPRRPRYEELLRGLEGFIADVMDHFADGGGDPECLLARLVAAEQAGEIDRDELRSMIFQLLAAGQDPVTNQLALSVLALLQHPDQLADLRAHPDRIATAVEELLRRESAFVLTTWRFFDRDTEYGGHTVPAGDSVIVSLMAANRDPARFACPHAVDLQRSPNPHLAFGHGAHYCPAAALARIELQEALTALVSRLDGLRLACTVDDLEYFHAPLARGIRSLPVTYDGVRA</sequence>
<dbReference type="Pfam" id="PF00067">
    <property type="entry name" value="p450"/>
    <property type="match status" value="1"/>
</dbReference>
<evidence type="ECO:0000256" key="3">
    <source>
        <dbReference type="ARBA" id="ARBA00022617"/>
    </source>
</evidence>
<dbReference type="PROSITE" id="PS00086">
    <property type="entry name" value="CYTOCHROME_P450"/>
    <property type="match status" value="1"/>
</dbReference>
<keyword evidence="6 8" id="KW-0408">Iron</keyword>
<comment type="caution">
    <text evidence="9">The sequence shown here is derived from an EMBL/GenBank/DDBJ whole genome shotgun (WGS) entry which is preliminary data.</text>
</comment>
<dbReference type="PANTHER" id="PTHR46696">
    <property type="entry name" value="P450, PUTATIVE (EUROFUNG)-RELATED"/>
    <property type="match status" value="1"/>
</dbReference>
<dbReference type="Proteomes" id="UP001178281">
    <property type="component" value="Unassembled WGS sequence"/>
</dbReference>
<keyword evidence="5 8" id="KW-0560">Oxidoreductase</keyword>
<dbReference type="GO" id="GO:0016705">
    <property type="term" value="F:oxidoreductase activity, acting on paired donors, with incorporation or reduction of molecular oxygen"/>
    <property type="evidence" value="ECO:0007669"/>
    <property type="project" value="InterPro"/>
</dbReference>
<dbReference type="InterPro" id="IPR001128">
    <property type="entry name" value="Cyt_P450"/>
</dbReference>
<keyword evidence="4 8" id="KW-0479">Metal-binding</keyword>
<dbReference type="InterPro" id="IPR036396">
    <property type="entry name" value="Cyt_P450_sf"/>
</dbReference>
<evidence type="ECO:0000256" key="4">
    <source>
        <dbReference type="ARBA" id="ARBA00022723"/>
    </source>
</evidence>
<dbReference type="RefSeq" id="WP_305111295.1">
    <property type="nucleotide sequence ID" value="NZ_JAUTIX010000003.1"/>
</dbReference>
<evidence type="ECO:0000256" key="8">
    <source>
        <dbReference type="RuleBase" id="RU000461"/>
    </source>
</evidence>
<dbReference type="InterPro" id="IPR017972">
    <property type="entry name" value="Cyt_P450_CS"/>
</dbReference>
<dbReference type="EMBL" id="JAUTIX010000003">
    <property type="protein sequence ID" value="MDP0398420.1"/>
    <property type="molecule type" value="Genomic_DNA"/>
</dbReference>
<proteinExistence type="inferred from homology"/>
<evidence type="ECO:0000256" key="1">
    <source>
        <dbReference type="ARBA" id="ARBA00001971"/>
    </source>
</evidence>
<dbReference type="GO" id="GO:0004497">
    <property type="term" value="F:monooxygenase activity"/>
    <property type="evidence" value="ECO:0007669"/>
    <property type="project" value="UniProtKB-KW"/>
</dbReference>
<keyword evidence="7 8" id="KW-0503">Monooxygenase</keyword>
<dbReference type="PANTHER" id="PTHR46696:SF1">
    <property type="entry name" value="CYTOCHROME P450 YJIB-RELATED"/>
    <property type="match status" value="1"/>
</dbReference>
<evidence type="ECO:0000313" key="9">
    <source>
        <dbReference type="EMBL" id="MDP0398420.1"/>
    </source>
</evidence>
<evidence type="ECO:0000313" key="10">
    <source>
        <dbReference type="Proteomes" id="UP001178281"/>
    </source>
</evidence>
<name>A0AA90S864_9ACTN</name>
<reference evidence="9" key="1">
    <citation type="submission" date="2023-08" db="EMBL/GenBank/DDBJ databases">
        <title>The draft genome of Tsukamurella strandjordii strain 050030.</title>
        <authorList>
            <person name="Zhao F."/>
            <person name="Feng Y."/>
            <person name="Zong Z."/>
        </authorList>
    </citation>
    <scope>NUCLEOTIDE SEQUENCE</scope>
    <source>
        <strain evidence="9">050030</strain>
    </source>
</reference>
<comment type="similarity">
    <text evidence="2 8">Belongs to the cytochrome P450 family.</text>
</comment>
<dbReference type="AlphaFoldDB" id="A0AA90S864"/>
<evidence type="ECO:0000256" key="7">
    <source>
        <dbReference type="ARBA" id="ARBA00023033"/>
    </source>
</evidence>
<evidence type="ECO:0000256" key="6">
    <source>
        <dbReference type="ARBA" id="ARBA00023004"/>
    </source>
</evidence>
<keyword evidence="3 8" id="KW-0349">Heme</keyword>
<evidence type="ECO:0000256" key="2">
    <source>
        <dbReference type="ARBA" id="ARBA00010617"/>
    </source>
</evidence>
<dbReference type="PRINTS" id="PR00359">
    <property type="entry name" value="BP450"/>
</dbReference>
<dbReference type="GO" id="GO:0005506">
    <property type="term" value="F:iron ion binding"/>
    <property type="evidence" value="ECO:0007669"/>
    <property type="project" value="InterPro"/>
</dbReference>
<comment type="cofactor">
    <cofactor evidence="1">
        <name>heme</name>
        <dbReference type="ChEBI" id="CHEBI:30413"/>
    </cofactor>
</comment>
<organism evidence="9 10">
    <name type="scientific">Tsukamurella strandjordii</name>
    <dbReference type="NCBI Taxonomy" id="147577"/>
    <lineage>
        <taxon>Bacteria</taxon>
        <taxon>Bacillati</taxon>
        <taxon>Actinomycetota</taxon>
        <taxon>Actinomycetes</taxon>
        <taxon>Mycobacteriales</taxon>
        <taxon>Tsukamurellaceae</taxon>
        <taxon>Tsukamurella</taxon>
    </lineage>
</organism>
<protein>
    <submittedName>
        <fullName evidence="9">Cytochrome P450</fullName>
    </submittedName>
</protein>
<evidence type="ECO:0000256" key="5">
    <source>
        <dbReference type="ARBA" id="ARBA00023002"/>
    </source>
</evidence>
<dbReference type="InterPro" id="IPR002397">
    <property type="entry name" value="Cyt_P450_B"/>
</dbReference>
<accession>A0AA90S864</accession>
<dbReference type="FunFam" id="1.10.630.10:FF:000018">
    <property type="entry name" value="Cytochrome P450 monooxygenase"/>
    <property type="match status" value="1"/>
</dbReference>